<dbReference type="RefSeq" id="WP_129404149.1">
    <property type="nucleotide sequence ID" value="NZ_SBKP01000007.1"/>
</dbReference>
<keyword evidence="2" id="KW-1185">Reference proteome</keyword>
<protein>
    <submittedName>
        <fullName evidence="1">Uncharacterized protein</fullName>
    </submittedName>
</protein>
<dbReference type="OrthoDB" id="7474273at2"/>
<dbReference type="EMBL" id="SBKP01000007">
    <property type="protein sequence ID" value="RXR28731.1"/>
    <property type="molecule type" value="Genomic_DNA"/>
</dbReference>
<gene>
    <name evidence="1" type="ORF">EQG66_08370</name>
</gene>
<dbReference type="Proteomes" id="UP000290958">
    <property type="component" value="Unassembled WGS sequence"/>
</dbReference>
<proteinExistence type="predicted"/>
<accession>A0A4Q1KGC8</accession>
<comment type="caution">
    <text evidence="1">The sequence shown here is derived from an EMBL/GenBank/DDBJ whole genome shotgun (WGS) entry which is preliminary data.</text>
</comment>
<evidence type="ECO:0000313" key="1">
    <source>
        <dbReference type="EMBL" id="RXR28731.1"/>
    </source>
</evidence>
<reference evidence="2" key="1">
    <citation type="submission" date="2019-01" db="EMBL/GenBank/DDBJ databases">
        <title>Cytophagaceae bacterium strain CAR-16.</title>
        <authorList>
            <person name="Chen W.-M."/>
        </authorList>
    </citation>
    <scope>NUCLEOTIDE SEQUENCE [LARGE SCALE GENOMIC DNA]</scope>
    <source>
        <strain evidence="2">CHR27</strain>
    </source>
</reference>
<organism evidence="1 2">
    <name type="scientific">Sphingobium fluviale</name>
    <dbReference type="NCBI Taxonomy" id="2506423"/>
    <lineage>
        <taxon>Bacteria</taxon>
        <taxon>Pseudomonadati</taxon>
        <taxon>Pseudomonadota</taxon>
        <taxon>Alphaproteobacteria</taxon>
        <taxon>Sphingomonadales</taxon>
        <taxon>Sphingomonadaceae</taxon>
        <taxon>Sphingobium</taxon>
    </lineage>
</organism>
<dbReference type="AlphaFoldDB" id="A0A4Q1KGC8"/>
<name>A0A4Q1KGC8_9SPHN</name>
<evidence type="ECO:0000313" key="2">
    <source>
        <dbReference type="Proteomes" id="UP000290958"/>
    </source>
</evidence>
<sequence>MDLSFALSPAGAARSSFEAVSLADIRAAALARRALCGRAIAEGFLRGQDDMPDTVHILACAIMPEGNGLIETVALGGSFNPAVAHQLMVGKRR</sequence>